<dbReference type="SUPFAM" id="SSF46785">
    <property type="entry name" value="Winged helix' DNA-binding domain"/>
    <property type="match status" value="1"/>
</dbReference>
<dbReference type="SMART" id="SM00418">
    <property type="entry name" value="HTH_ARSR"/>
    <property type="match status" value="1"/>
</dbReference>
<reference evidence="3 4" key="1">
    <citation type="journal article" date="2024" name="Int. J. Syst. Evol. Microbiol.">
        <title>Paenibacillus hexagrammi sp. nov., a novel bacterium isolated from the gut content of Hexagrammos agrammus.</title>
        <authorList>
            <person name="Jung H.K."/>
            <person name="Kim D.G."/>
            <person name="Zin H."/>
            <person name="Park J."/>
            <person name="Jung H."/>
            <person name="Kim Y.O."/>
            <person name="Kong H.J."/>
            <person name="Kim J.W."/>
            <person name="Kim Y.S."/>
        </authorList>
    </citation>
    <scope>NUCLEOTIDE SEQUENCE [LARGE SCALE GENOMIC DNA]</scope>
    <source>
        <strain evidence="3 4">YPD9-1</strain>
    </source>
</reference>
<dbReference type="RefSeq" id="WP_235118823.1">
    <property type="nucleotide sequence ID" value="NZ_CP090978.1"/>
</dbReference>
<proteinExistence type="predicted"/>
<dbReference type="InterPro" id="IPR001845">
    <property type="entry name" value="HTH_ArsR_DNA-bd_dom"/>
</dbReference>
<dbReference type="Gene3D" id="1.10.10.10">
    <property type="entry name" value="Winged helix-like DNA-binding domain superfamily/Winged helix DNA-binding domain"/>
    <property type="match status" value="1"/>
</dbReference>
<dbReference type="PANTHER" id="PTHR38600:SF1">
    <property type="entry name" value="TRANSCRIPTIONAL REGULATORY PROTEIN"/>
    <property type="match status" value="1"/>
</dbReference>
<dbReference type="EMBL" id="CP090978">
    <property type="protein sequence ID" value="UJF32473.1"/>
    <property type="molecule type" value="Genomic_DNA"/>
</dbReference>
<keyword evidence="4" id="KW-1185">Reference proteome</keyword>
<accession>A0ABY3SG91</accession>
<evidence type="ECO:0000313" key="4">
    <source>
        <dbReference type="Proteomes" id="UP001649230"/>
    </source>
</evidence>
<organism evidence="3 4">
    <name type="scientific">Paenibacillus hexagrammi</name>
    <dbReference type="NCBI Taxonomy" id="2908839"/>
    <lineage>
        <taxon>Bacteria</taxon>
        <taxon>Bacillati</taxon>
        <taxon>Bacillota</taxon>
        <taxon>Bacilli</taxon>
        <taxon>Bacillales</taxon>
        <taxon>Paenibacillaceae</taxon>
        <taxon>Paenibacillus</taxon>
    </lineage>
</organism>
<feature type="domain" description="HTH arsR-type" evidence="2">
    <location>
        <begin position="1"/>
        <end position="105"/>
    </location>
</feature>
<sequence>MKADITTGSLPLFEALASSVRIQILHLLAEREMNIKELAEALQLSSAIMTMHVKKLEKAKLIKTAIMPGRGGQQKLCSINPEMSKIELYLPQKDKSAIREHTHIEIPIGHYTDIEVNPTCGLATVSKLIGNFDDSRSFLSPERVNAKILWIGSGYVEYKIPNYLIASENPVELEISLELASEAPSVNNDWPSDISFYLNQQYLGQWTSPGDFGGTQRGRYTPDWWSSALNQFGLLKMFKINKDGTFLDGQKLSDVTLGDLDIRQKQWTLRIAVLPDAKHVGGLTLFGSGFGNYNQDIVVKLYKETKE</sequence>
<dbReference type="InterPro" id="IPR016943">
    <property type="entry name" value="UCP030050_HTH"/>
</dbReference>
<gene>
    <name evidence="3" type="ORF">L0M14_22785</name>
</gene>
<dbReference type="InterPro" id="IPR036388">
    <property type="entry name" value="WH-like_DNA-bd_sf"/>
</dbReference>
<dbReference type="PANTHER" id="PTHR38600">
    <property type="entry name" value="TRANSCRIPTIONAL REGULATORY PROTEIN"/>
    <property type="match status" value="1"/>
</dbReference>
<dbReference type="InterPro" id="IPR036390">
    <property type="entry name" value="WH_DNA-bd_sf"/>
</dbReference>
<keyword evidence="1" id="KW-0238">DNA-binding</keyword>
<evidence type="ECO:0000259" key="2">
    <source>
        <dbReference type="PROSITE" id="PS50987"/>
    </source>
</evidence>
<evidence type="ECO:0000256" key="1">
    <source>
        <dbReference type="ARBA" id="ARBA00023125"/>
    </source>
</evidence>
<dbReference type="PIRSF" id="PIRSF030050">
    <property type="entry name" value="UCP030050_HTH"/>
    <property type="match status" value="1"/>
</dbReference>
<dbReference type="CDD" id="cd00090">
    <property type="entry name" value="HTH_ARSR"/>
    <property type="match status" value="1"/>
</dbReference>
<dbReference type="PROSITE" id="PS50987">
    <property type="entry name" value="HTH_ARSR_2"/>
    <property type="match status" value="1"/>
</dbReference>
<name>A0ABY3SG91_9BACL</name>
<evidence type="ECO:0000313" key="3">
    <source>
        <dbReference type="EMBL" id="UJF32473.1"/>
    </source>
</evidence>
<dbReference type="InterPro" id="IPR011991">
    <property type="entry name" value="ArsR-like_HTH"/>
</dbReference>
<dbReference type="Proteomes" id="UP001649230">
    <property type="component" value="Chromosome"/>
</dbReference>
<protein>
    <submittedName>
        <fullName evidence="3">Helix-turn-helix domain-containing protein</fullName>
    </submittedName>
</protein>
<dbReference type="Pfam" id="PF01022">
    <property type="entry name" value="HTH_5"/>
    <property type="match status" value="1"/>
</dbReference>